<reference evidence="2 3" key="1">
    <citation type="submission" date="2023-08" db="EMBL/GenBank/DDBJ databases">
        <title>Alcaligenaceae gen. nov., a novel taxon isolated from the sludge of Yixing Pesticide Factory.</title>
        <authorList>
            <person name="Ruan L."/>
        </authorList>
    </citation>
    <scope>NUCLEOTIDE SEQUENCE [LARGE SCALE GENOMIC DNA]</scope>
    <source>
        <strain evidence="2 3">LG-2</strain>
    </source>
</reference>
<sequence>MLVGDQSDIIEFLRASAAASGTGPAEIIETHISIIVLGPERVWKLKRAVRLPYADFSTPERRTAACEHEVALNRRTAPELYLGVRRITRGHDGRLAFDAPGELADAVVEMRRFDQNTLFSELARAGRLDRPTLTALARNIARFHAAAQSKECPHGAANIADILELNEQNTALPAMLGEQATHALRGALRDALARHRDVLDARARAGKIRHCHGDLHLRNLCLIDGHPTLFDCIEFNDALATSDVLYDLAFLLMDLWHAGLPAEANWVMNRYLDENDETDGLALLPFFMALRASIRAQVLATQAELPDSANRAALVDEANGYLNLATQFLQPSTPCLLAIGGLSGSGKSTVAAAIAHRLGAAPGARVLATDRIRKQLAGVPAETRLPKESYTREASERVYATLYERTLTTLGANTSVIADAVFSRPEERQAIADCAARAGTGFQGVWLDAPPEMLLPRVQARRNDPSDASIDVVQLQLARGTGAIDWATIPAGGDLAATAEAVLAVALTPSWSQAPEGFNWLAQDADGRWFWFAVAPQMGVAGGVWRSPRRAQRFAGQGVPNPLWYESCRQRPTQAL</sequence>
<dbReference type="PANTHER" id="PTHR43883">
    <property type="entry name" value="SLR0207 PROTEIN"/>
    <property type="match status" value="1"/>
</dbReference>
<dbReference type="InterPro" id="IPR027417">
    <property type="entry name" value="P-loop_NTPase"/>
</dbReference>
<protein>
    <submittedName>
        <fullName evidence="2">AAA family ATPase</fullName>
    </submittedName>
</protein>
<feature type="domain" description="Aminoglycoside phosphotransferase" evidence="1">
    <location>
        <begin position="133"/>
        <end position="263"/>
    </location>
</feature>
<evidence type="ECO:0000259" key="1">
    <source>
        <dbReference type="Pfam" id="PF01636"/>
    </source>
</evidence>
<dbReference type="Proteomes" id="UP001232156">
    <property type="component" value="Unassembled WGS sequence"/>
</dbReference>
<evidence type="ECO:0000313" key="3">
    <source>
        <dbReference type="Proteomes" id="UP001232156"/>
    </source>
</evidence>
<gene>
    <name evidence="2" type="ORF">Q8947_06445</name>
</gene>
<keyword evidence="3" id="KW-1185">Reference proteome</keyword>
<dbReference type="InterPro" id="IPR011009">
    <property type="entry name" value="Kinase-like_dom_sf"/>
</dbReference>
<dbReference type="InterPro" id="IPR052732">
    <property type="entry name" value="Cell-binding_unc_protein"/>
</dbReference>
<dbReference type="Gene3D" id="3.90.1200.10">
    <property type="match status" value="1"/>
</dbReference>
<dbReference type="Pfam" id="PF01636">
    <property type="entry name" value="APH"/>
    <property type="match status" value="1"/>
</dbReference>
<dbReference type="RefSeq" id="WP_347286798.1">
    <property type="nucleotide sequence ID" value="NZ_JAUZQE010000011.1"/>
</dbReference>
<evidence type="ECO:0000313" key="2">
    <source>
        <dbReference type="EMBL" id="MDR4125622.1"/>
    </source>
</evidence>
<dbReference type="EMBL" id="JAUZQE010000011">
    <property type="protein sequence ID" value="MDR4125622.1"/>
    <property type="molecule type" value="Genomic_DNA"/>
</dbReference>
<dbReference type="Gene3D" id="3.40.50.300">
    <property type="entry name" value="P-loop containing nucleotide triphosphate hydrolases"/>
    <property type="match status" value="1"/>
</dbReference>
<accession>A0ABU1D5H6</accession>
<name>A0ABU1D5H6_9BURK</name>
<dbReference type="SUPFAM" id="SSF52540">
    <property type="entry name" value="P-loop containing nucleoside triphosphate hydrolases"/>
    <property type="match status" value="1"/>
</dbReference>
<organism evidence="2 3">
    <name type="scientific">Yanghanlia caeni</name>
    <dbReference type="NCBI Taxonomy" id="3064283"/>
    <lineage>
        <taxon>Bacteria</taxon>
        <taxon>Pseudomonadati</taxon>
        <taxon>Pseudomonadota</taxon>
        <taxon>Betaproteobacteria</taxon>
        <taxon>Burkholderiales</taxon>
        <taxon>Alcaligenaceae</taxon>
        <taxon>Yanghanlia</taxon>
    </lineage>
</organism>
<comment type="caution">
    <text evidence="2">The sequence shown here is derived from an EMBL/GenBank/DDBJ whole genome shotgun (WGS) entry which is preliminary data.</text>
</comment>
<dbReference type="InterPro" id="IPR002575">
    <property type="entry name" value="Aminoglycoside_PTrfase"/>
</dbReference>
<dbReference type="PANTHER" id="PTHR43883:SF1">
    <property type="entry name" value="GLUCONOKINASE"/>
    <property type="match status" value="1"/>
</dbReference>
<dbReference type="SUPFAM" id="SSF56112">
    <property type="entry name" value="Protein kinase-like (PK-like)"/>
    <property type="match status" value="1"/>
</dbReference>
<dbReference type="Pfam" id="PF13671">
    <property type="entry name" value="AAA_33"/>
    <property type="match status" value="1"/>
</dbReference>
<proteinExistence type="predicted"/>